<organism evidence="1 2">
    <name type="scientific">Geomonas subterranea</name>
    <dbReference type="NCBI Taxonomy" id="2847989"/>
    <lineage>
        <taxon>Bacteria</taxon>
        <taxon>Pseudomonadati</taxon>
        <taxon>Thermodesulfobacteriota</taxon>
        <taxon>Desulfuromonadia</taxon>
        <taxon>Geobacterales</taxon>
        <taxon>Geobacteraceae</taxon>
        <taxon>Geomonas</taxon>
    </lineage>
</organism>
<name>A0ABX8LG35_9BACT</name>
<protein>
    <submittedName>
        <fullName evidence="1">Uncharacterized protein</fullName>
    </submittedName>
</protein>
<accession>A0ABX8LG35</accession>
<dbReference type="RefSeq" id="WP_217287589.1">
    <property type="nucleotide sequence ID" value="NZ_CP077683.1"/>
</dbReference>
<dbReference type="EMBL" id="CP077683">
    <property type="protein sequence ID" value="QXE90996.1"/>
    <property type="molecule type" value="Genomic_DNA"/>
</dbReference>
<gene>
    <name evidence="1" type="ORF">KP001_00135</name>
</gene>
<dbReference type="Proteomes" id="UP000683559">
    <property type="component" value="Chromosome"/>
</dbReference>
<sequence>MANVKRSILGTVAEMVIHIAPYPKGFEVYGHDKMGRKVVFARRAAFEPIVEDGARVAQCLADFAKKPVTLRVQSDATQEFFPEKASGS</sequence>
<evidence type="ECO:0000313" key="1">
    <source>
        <dbReference type="EMBL" id="QXE90996.1"/>
    </source>
</evidence>
<reference evidence="1 2" key="1">
    <citation type="submission" date="2021-06" db="EMBL/GenBank/DDBJ databases">
        <title>Gemonas diversity in paddy soil.</title>
        <authorList>
            <person name="Liu G."/>
        </authorList>
    </citation>
    <scope>NUCLEOTIDE SEQUENCE [LARGE SCALE GENOMIC DNA]</scope>
    <source>
        <strain evidence="1 2">RG2</strain>
    </source>
</reference>
<proteinExistence type="predicted"/>
<keyword evidence="2" id="KW-1185">Reference proteome</keyword>
<evidence type="ECO:0000313" key="2">
    <source>
        <dbReference type="Proteomes" id="UP000683559"/>
    </source>
</evidence>